<gene>
    <name evidence="2" type="ORF">GCM10023213_28460</name>
</gene>
<dbReference type="InterPro" id="IPR050356">
    <property type="entry name" value="SulA_CellDiv_inhibitor"/>
</dbReference>
<evidence type="ECO:0000313" key="3">
    <source>
        <dbReference type="Proteomes" id="UP001499852"/>
    </source>
</evidence>
<dbReference type="PANTHER" id="PTHR35369">
    <property type="entry name" value="BLR3025 PROTEIN-RELATED"/>
    <property type="match status" value="1"/>
</dbReference>
<dbReference type="PANTHER" id="PTHR35369:SF2">
    <property type="entry name" value="BLR3025 PROTEIN"/>
    <property type="match status" value="1"/>
</dbReference>
<dbReference type="InterPro" id="IPR043502">
    <property type="entry name" value="DNA/RNA_pol_sf"/>
</dbReference>
<comment type="caution">
    <text evidence="2">The sequence shown here is derived from an EMBL/GenBank/DDBJ whole genome shotgun (WGS) entry which is preliminary data.</text>
</comment>
<keyword evidence="3" id="KW-1185">Reference proteome</keyword>
<dbReference type="Proteomes" id="UP001499852">
    <property type="component" value="Unassembled WGS sequence"/>
</dbReference>
<evidence type="ECO:0008006" key="4">
    <source>
        <dbReference type="Google" id="ProtNLM"/>
    </source>
</evidence>
<name>A0ABP9P8C7_9BACT</name>
<keyword evidence="1" id="KW-0227">DNA damage</keyword>
<dbReference type="EMBL" id="BAABIA010000005">
    <property type="protein sequence ID" value="GAA5142470.1"/>
    <property type="molecule type" value="Genomic_DNA"/>
</dbReference>
<evidence type="ECO:0000256" key="1">
    <source>
        <dbReference type="ARBA" id="ARBA00022763"/>
    </source>
</evidence>
<organism evidence="2 3">
    <name type="scientific">Prosthecobacter algae</name>
    <dbReference type="NCBI Taxonomy" id="1144682"/>
    <lineage>
        <taxon>Bacteria</taxon>
        <taxon>Pseudomonadati</taxon>
        <taxon>Verrucomicrobiota</taxon>
        <taxon>Verrucomicrobiia</taxon>
        <taxon>Verrucomicrobiales</taxon>
        <taxon>Verrucomicrobiaceae</taxon>
        <taxon>Prosthecobacter</taxon>
    </lineage>
</organism>
<proteinExistence type="predicted"/>
<reference evidence="3" key="1">
    <citation type="journal article" date="2019" name="Int. J. Syst. Evol. Microbiol.">
        <title>The Global Catalogue of Microorganisms (GCM) 10K type strain sequencing project: providing services to taxonomists for standard genome sequencing and annotation.</title>
        <authorList>
            <consortium name="The Broad Institute Genomics Platform"/>
            <consortium name="The Broad Institute Genome Sequencing Center for Infectious Disease"/>
            <person name="Wu L."/>
            <person name="Ma J."/>
        </authorList>
    </citation>
    <scope>NUCLEOTIDE SEQUENCE [LARGE SCALE GENOMIC DNA]</scope>
    <source>
        <strain evidence="3">JCM 18053</strain>
    </source>
</reference>
<protein>
    <recommendedName>
        <fullName evidence="4">Protein ImuB</fullName>
    </recommendedName>
</protein>
<sequence>MHQDMRERGYELCIGLAETADLALLASHVAFPVKVIRGSVGEEKAAFLELPLSVLAPHPGLQETLRLWGIHTLGELTALKRLAVGERLGAPGLELWDLARGGRERILKLVRPRIQYKKSIELDNGIETLEPLLGLLRELAVPLCSELSLAWKVTAFVHLELRFDDGSSHQTTLRIAEPTRDVAVLLRVLETHLEGVKSSAPIIFAELEVIATEPVAAQDLLFERGLRDPNKFSETLSALEALLGRGRVGRGELLPTHRPDAFKLVSFLEQAGAVDALSVNPKSGLPLMRFRPPWLAEVGFRRSRPASVKSQRHSFQVIDCRGPWLLSGHWWDELHAWEAEIWDIASQDGCLYRLVRENRAWRLEGRYA</sequence>
<dbReference type="SUPFAM" id="SSF56672">
    <property type="entry name" value="DNA/RNA polymerases"/>
    <property type="match status" value="1"/>
</dbReference>
<evidence type="ECO:0000313" key="2">
    <source>
        <dbReference type="EMBL" id="GAA5142470.1"/>
    </source>
</evidence>
<accession>A0ABP9P8C7</accession>